<keyword evidence="1" id="KW-1133">Transmembrane helix</keyword>
<dbReference type="OrthoDB" id="7489911at2759"/>
<evidence type="ECO:0000256" key="1">
    <source>
        <dbReference type="SAM" id="Phobius"/>
    </source>
</evidence>
<keyword evidence="1" id="KW-0472">Membrane</keyword>
<feature type="transmembrane region" description="Helical" evidence="1">
    <location>
        <begin position="64"/>
        <end position="91"/>
    </location>
</feature>
<proteinExistence type="predicted"/>
<feature type="transmembrane region" description="Helical" evidence="1">
    <location>
        <begin position="97"/>
        <end position="117"/>
    </location>
</feature>
<dbReference type="AlphaFoldDB" id="A0A8K0KG57"/>
<keyword evidence="3" id="KW-1185">Reference proteome</keyword>
<dbReference type="EMBL" id="KZ308569">
    <property type="protein sequence ID" value="KAG8231718.1"/>
    <property type="molecule type" value="Genomic_DNA"/>
</dbReference>
<organism evidence="2 3">
    <name type="scientific">Ladona fulva</name>
    <name type="common">Scarce chaser dragonfly</name>
    <name type="synonym">Libellula fulva</name>
    <dbReference type="NCBI Taxonomy" id="123851"/>
    <lineage>
        <taxon>Eukaryota</taxon>
        <taxon>Metazoa</taxon>
        <taxon>Ecdysozoa</taxon>
        <taxon>Arthropoda</taxon>
        <taxon>Hexapoda</taxon>
        <taxon>Insecta</taxon>
        <taxon>Pterygota</taxon>
        <taxon>Palaeoptera</taxon>
        <taxon>Odonata</taxon>
        <taxon>Epiprocta</taxon>
        <taxon>Anisoptera</taxon>
        <taxon>Libelluloidea</taxon>
        <taxon>Libellulidae</taxon>
        <taxon>Ladona</taxon>
    </lineage>
</organism>
<sequence>MREQGGLFRERDQRELCGVQIGERGIPVDPQLRSVSRPSGPPSQLSVLLLADVIRIASPDGLRLVQFLILSILLLHGLLFLSFLLSTLLIVLHILNLWLVFFLAFLFLFLFLLLLVVRDFLVPLLLHQQLDGITDELRVLLYNLLYLSLLQEFRLVFFEVKSDHRATTKWLSWIWSHCEGPTGRRLPDVLLIVVVL</sequence>
<name>A0A8K0KG57_LADFU</name>
<evidence type="ECO:0000313" key="2">
    <source>
        <dbReference type="EMBL" id="KAG8231718.1"/>
    </source>
</evidence>
<accession>A0A8K0KG57</accession>
<dbReference type="Proteomes" id="UP000792457">
    <property type="component" value="Unassembled WGS sequence"/>
</dbReference>
<reference evidence="2" key="1">
    <citation type="submission" date="2013-04" db="EMBL/GenBank/DDBJ databases">
        <authorList>
            <person name="Qu J."/>
            <person name="Murali S.C."/>
            <person name="Bandaranaike D."/>
            <person name="Bellair M."/>
            <person name="Blankenburg K."/>
            <person name="Chao H."/>
            <person name="Dinh H."/>
            <person name="Doddapaneni H."/>
            <person name="Downs B."/>
            <person name="Dugan-Rocha S."/>
            <person name="Elkadiri S."/>
            <person name="Gnanaolivu R.D."/>
            <person name="Hernandez B."/>
            <person name="Javaid M."/>
            <person name="Jayaseelan J.C."/>
            <person name="Lee S."/>
            <person name="Li M."/>
            <person name="Ming W."/>
            <person name="Munidasa M."/>
            <person name="Muniz J."/>
            <person name="Nguyen L."/>
            <person name="Ongeri F."/>
            <person name="Osuji N."/>
            <person name="Pu L.-L."/>
            <person name="Puazo M."/>
            <person name="Qu C."/>
            <person name="Quiroz J."/>
            <person name="Raj R."/>
            <person name="Weissenberger G."/>
            <person name="Xin Y."/>
            <person name="Zou X."/>
            <person name="Han Y."/>
            <person name="Richards S."/>
            <person name="Worley K."/>
            <person name="Muzny D."/>
            <person name="Gibbs R."/>
        </authorList>
    </citation>
    <scope>NUCLEOTIDE SEQUENCE</scope>
    <source>
        <strain evidence="2">Sampled in the wild</strain>
    </source>
</reference>
<keyword evidence="1" id="KW-0812">Transmembrane</keyword>
<evidence type="ECO:0000313" key="3">
    <source>
        <dbReference type="Proteomes" id="UP000792457"/>
    </source>
</evidence>
<protein>
    <submittedName>
        <fullName evidence="2">Uncharacterized protein</fullName>
    </submittedName>
</protein>
<comment type="caution">
    <text evidence="2">The sequence shown here is derived from an EMBL/GenBank/DDBJ whole genome shotgun (WGS) entry which is preliminary data.</text>
</comment>
<gene>
    <name evidence="2" type="ORF">J437_LFUL013180</name>
</gene>
<reference evidence="2" key="2">
    <citation type="submission" date="2017-10" db="EMBL/GenBank/DDBJ databases">
        <title>Ladona fulva Genome sequencing and assembly.</title>
        <authorList>
            <person name="Murali S."/>
            <person name="Richards S."/>
            <person name="Bandaranaike D."/>
            <person name="Bellair M."/>
            <person name="Blankenburg K."/>
            <person name="Chao H."/>
            <person name="Dinh H."/>
            <person name="Doddapaneni H."/>
            <person name="Dugan-Rocha S."/>
            <person name="Elkadiri S."/>
            <person name="Gnanaolivu R."/>
            <person name="Hernandez B."/>
            <person name="Skinner E."/>
            <person name="Javaid M."/>
            <person name="Lee S."/>
            <person name="Li M."/>
            <person name="Ming W."/>
            <person name="Munidasa M."/>
            <person name="Muniz J."/>
            <person name="Nguyen L."/>
            <person name="Hughes D."/>
            <person name="Osuji N."/>
            <person name="Pu L.-L."/>
            <person name="Puazo M."/>
            <person name="Qu C."/>
            <person name="Quiroz J."/>
            <person name="Raj R."/>
            <person name="Weissenberger G."/>
            <person name="Xin Y."/>
            <person name="Zou X."/>
            <person name="Han Y."/>
            <person name="Worley K."/>
            <person name="Muzny D."/>
            <person name="Gibbs R."/>
        </authorList>
    </citation>
    <scope>NUCLEOTIDE SEQUENCE</scope>
    <source>
        <strain evidence="2">Sampled in the wild</strain>
    </source>
</reference>